<keyword evidence="10" id="KW-1185">Reference proteome</keyword>
<comment type="function">
    <text evidence="6">Ligates lysine onto the cytidine present at position 34 of the AUA codon-specific tRNA(Ile) that contains the anticodon CAU, in an ATP-dependent manner. Cytidine is converted to lysidine, thus changing the amino acid specificity of the tRNA from methionine to isoleucine.</text>
</comment>
<keyword evidence="3 6" id="KW-0547">Nucleotide-binding</keyword>
<dbReference type="PANTHER" id="PTHR43033:SF5">
    <property type="entry name" value="TRNA(ILE)-LYSIDINE SYNTHETASE"/>
    <property type="match status" value="1"/>
</dbReference>
<feature type="region of interest" description="Disordered" evidence="7">
    <location>
        <begin position="325"/>
        <end position="365"/>
    </location>
</feature>
<dbReference type="GO" id="GO:0005524">
    <property type="term" value="F:ATP binding"/>
    <property type="evidence" value="ECO:0007669"/>
    <property type="project" value="UniProtKB-UniRule"/>
</dbReference>
<evidence type="ECO:0000256" key="7">
    <source>
        <dbReference type="SAM" id="MobiDB-lite"/>
    </source>
</evidence>
<comment type="subcellular location">
    <subcellularLocation>
        <location evidence="6">Cytoplasm</location>
    </subcellularLocation>
</comment>
<accession>A0A154VV95</accession>
<evidence type="ECO:0000259" key="8">
    <source>
        <dbReference type="Pfam" id="PF01171"/>
    </source>
</evidence>
<evidence type="ECO:0000256" key="3">
    <source>
        <dbReference type="ARBA" id="ARBA00022741"/>
    </source>
</evidence>
<dbReference type="GO" id="GO:0032267">
    <property type="term" value="F:tRNA(Ile)-lysidine synthase activity"/>
    <property type="evidence" value="ECO:0007669"/>
    <property type="project" value="UniProtKB-EC"/>
</dbReference>
<proteinExistence type="inferred from homology"/>
<feature type="domain" description="tRNA(Ile)-lysidine/2-thiocytidine synthase N-terminal" evidence="8">
    <location>
        <begin position="28"/>
        <end position="206"/>
    </location>
</feature>
<comment type="caution">
    <text evidence="9">The sequence shown here is derived from an EMBL/GenBank/DDBJ whole genome shotgun (WGS) entry which is preliminary data.</text>
</comment>
<feature type="binding site" evidence="6">
    <location>
        <begin position="33"/>
        <end position="38"/>
    </location>
    <ligand>
        <name>ATP</name>
        <dbReference type="ChEBI" id="CHEBI:30616"/>
    </ligand>
</feature>
<dbReference type="InterPro" id="IPR014729">
    <property type="entry name" value="Rossmann-like_a/b/a_fold"/>
</dbReference>
<evidence type="ECO:0000256" key="1">
    <source>
        <dbReference type="ARBA" id="ARBA00022598"/>
    </source>
</evidence>
<dbReference type="EMBL" id="LPXN01000132">
    <property type="protein sequence ID" value="KZD05227.1"/>
    <property type="molecule type" value="Genomic_DNA"/>
</dbReference>
<dbReference type="InterPro" id="IPR011063">
    <property type="entry name" value="TilS/TtcA_N"/>
</dbReference>
<dbReference type="RefSeq" id="WP_067558232.1">
    <property type="nucleotide sequence ID" value="NZ_LPXN01000132.1"/>
</dbReference>
<evidence type="ECO:0000256" key="2">
    <source>
        <dbReference type="ARBA" id="ARBA00022694"/>
    </source>
</evidence>
<dbReference type="OrthoDB" id="9807403at2"/>
<evidence type="ECO:0000313" key="9">
    <source>
        <dbReference type="EMBL" id="KZD05227.1"/>
    </source>
</evidence>
<dbReference type="Gene3D" id="3.40.50.620">
    <property type="entry name" value="HUPs"/>
    <property type="match status" value="1"/>
</dbReference>
<comment type="similarity">
    <text evidence="6">Belongs to the tRNA(Ile)-lysidine synthase family.</text>
</comment>
<dbReference type="CDD" id="cd01992">
    <property type="entry name" value="TilS_N"/>
    <property type="match status" value="1"/>
</dbReference>
<dbReference type="PANTHER" id="PTHR43033">
    <property type="entry name" value="TRNA(ILE)-LYSIDINE SYNTHASE-RELATED"/>
    <property type="match status" value="1"/>
</dbReference>
<comment type="catalytic activity">
    <reaction evidence="5 6">
        <text>cytidine(34) in tRNA(Ile2) + L-lysine + ATP = lysidine(34) in tRNA(Ile2) + AMP + diphosphate + H(+)</text>
        <dbReference type="Rhea" id="RHEA:43744"/>
        <dbReference type="Rhea" id="RHEA-COMP:10625"/>
        <dbReference type="Rhea" id="RHEA-COMP:10670"/>
        <dbReference type="ChEBI" id="CHEBI:15378"/>
        <dbReference type="ChEBI" id="CHEBI:30616"/>
        <dbReference type="ChEBI" id="CHEBI:32551"/>
        <dbReference type="ChEBI" id="CHEBI:33019"/>
        <dbReference type="ChEBI" id="CHEBI:82748"/>
        <dbReference type="ChEBI" id="CHEBI:83665"/>
        <dbReference type="ChEBI" id="CHEBI:456215"/>
        <dbReference type="EC" id="6.3.4.19"/>
    </reaction>
</comment>
<dbReference type="GO" id="GO:0006400">
    <property type="term" value="P:tRNA modification"/>
    <property type="evidence" value="ECO:0007669"/>
    <property type="project" value="UniProtKB-UniRule"/>
</dbReference>
<dbReference type="InterPro" id="IPR012094">
    <property type="entry name" value="tRNA_Ile_lys_synt"/>
</dbReference>
<dbReference type="Pfam" id="PF01171">
    <property type="entry name" value="ATP_bind_3"/>
    <property type="match status" value="1"/>
</dbReference>
<keyword evidence="4 6" id="KW-0067">ATP-binding</keyword>
<evidence type="ECO:0000256" key="5">
    <source>
        <dbReference type="ARBA" id="ARBA00048539"/>
    </source>
</evidence>
<sequence length="386" mass="41389">MAARGESQKARFAQAMAALGGFEPRPHLAIAVSGGSDSLALTLLAADWAAARGGRILALTVDHGLRAESAGEAATVGRWLGACGIPHAILRWMGDKPATGLQAAARAARYRLLGARCRAEAILHLLTAHQAEDQAETVALRHEAASGPDGLAGMAASVEFPDYRLLRPLLTFRCADLRAYLESVGQDWIEDPSNRDPRFARIRLRQALGAAAIERLLAEARMAGEERRARDRRLAGLLARIVARRDDGVLELDRPALLACDAADGQAVLRRCLLAVSGQDYPPRGARLERLWRHIGDSAPPAKSRTLGGCVVAPLRRGGVDRLTIRPERRNPPHSSLEPSPAPDQLKRAKRVASEMPEPPFPPAGSFRPLALADFAVARPGACVIS</sequence>
<dbReference type="Proteomes" id="UP000076400">
    <property type="component" value="Unassembled WGS sequence"/>
</dbReference>
<dbReference type="NCBIfam" id="TIGR02432">
    <property type="entry name" value="lysidine_TilS_N"/>
    <property type="match status" value="1"/>
</dbReference>
<name>A0A154VV95_9PROT</name>
<evidence type="ECO:0000256" key="6">
    <source>
        <dbReference type="HAMAP-Rule" id="MF_01161"/>
    </source>
</evidence>
<dbReference type="HAMAP" id="MF_01161">
    <property type="entry name" value="tRNA_Ile_lys_synt"/>
    <property type="match status" value="1"/>
</dbReference>
<dbReference type="GO" id="GO:0005737">
    <property type="term" value="C:cytoplasm"/>
    <property type="evidence" value="ECO:0007669"/>
    <property type="project" value="UniProtKB-SubCell"/>
</dbReference>
<reference evidence="9 10" key="1">
    <citation type="submission" date="2015-12" db="EMBL/GenBank/DDBJ databases">
        <title>Genome sequence of Oceanibaculum pacificum MCCC 1A02656.</title>
        <authorList>
            <person name="Lu L."/>
            <person name="Lai Q."/>
            <person name="Shao Z."/>
            <person name="Qian P."/>
        </authorList>
    </citation>
    <scope>NUCLEOTIDE SEQUENCE [LARGE SCALE GENOMIC DNA]</scope>
    <source>
        <strain evidence="9 10">MCCC 1A02656</strain>
    </source>
</reference>
<dbReference type="AlphaFoldDB" id="A0A154VV95"/>
<keyword evidence="1 6" id="KW-0436">Ligase</keyword>
<dbReference type="SUPFAM" id="SSF52402">
    <property type="entry name" value="Adenine nucleotide alpha hydrolases-like"/>
    <property type="match status" value="1"/>
</dbReference>
<evidence type="ECO:0000313" key="10">
    <source>
        <dbReference type="Proteomes" id="UP000076400"/>
    </source>
</evidence>
<organism evidence="9 10">
    <name type="scientific">Oceanibaculum pacificum</name>
    <dbReference type="NCBI Taxonomy" id="580166"/>
    <lineage>
        <taxon>Bacteria</taxon>
        <taxon>Pseudomonadati</taxon>
        <taxon>Pseudomonadota</taxon>
        <taxon>Alphaproteobacteria</taxon>
        <taxon>Rhodospirillales</taxon>
        <taxon>Oceanibaculaceae</taxon>
        <taxon>Oceanibaculum</taxon>
    </lineage>
</organism>
<comment type="domain">
    <text evidence="6">The N-terminal region contains the highly conserved SGGXDS motif, predicted to be a P-loop motif involved in ATP binding.</text>
</comment>
<dbReference type="EC" id="6.3.4.19" evidence="6"/>
<protein>
    <recommendedName>
        <fullName evidence="6">tRNA(Ile)-lysidine synthase</fullName>
        <ecNumber evidence="6">6.3.4.19</ecNumber>
    </recommendedName>
    <alternativeName>
        <fullName evidence="6">tRNA(Ile)-2-lysyl-cytidine synthase</fullName>
    </alternativeName>
    <alternativeName>
        <fullName evidence="6">tRNA(Ile)-lysidine synthetase</fullName>
    </alternativeName>
</protein>
<dbReference type="STRING" id="580166.AUP43_11825"/>
<keyword evidence="6" id="KW-0963">Cytoplasm</keyword>
<gene>
    <name evidence="6" type="primary">tilS</name>
    <name evidence="9" type="ORF">AUP43_11825</name>
</gene>
<keyword evidence="2 6" id="KW-0819">tRNA processing</keyword>
<dbReference type="InterPro" id="IPR012795">
    <property type="entry name" value="tRNA_Ile_lys_synt_N"/>
</dbReference>
<evidence type="ECO:0000256" key="4">
    <source>
        <dbReference type="ARBA" id="ARBA00022840"/>
    </source>
</evidence>